<feature type="signal peptide" evidence="3">
    <location>
        <begin position="1"/>
        <end position="22"/>
    </location>
</feature>
<dbReference type="AlphaFoldDB" id="A0A1G4PTU1"/>
<dbReference type="SUPFAM" id="SSF56954">
    <property type="entry name" value="Outer membrane efflux proteins (OEP)"/>
    <property type="match status" value="1"/>
</dbReference>
<organism evidence="4 5">
    <name type="scientific">Asticcacaulis taihuensis</name>
    <dbReference type="NCBI Taxonomy" id="260084"/>
    <lineage>
        <taxon>Bacteria</taxon>
        <taxon>Pseudomonadati</taxon>
        <taxon>Pseudomonadota</taxon>
        <taxon>Alphaproteobacteria</taxon>
        <taxon>Caulobacterales</taxon>
        <taxon>Caulobacteraceae</taxon>
        <taxon>Asticcacaulis</taxon>
    </lineage>
</organism>
<dbReference type="InterPro" id="IPR003423">
    <property type="entry name" value="OMP_efflux"/>
</dbReference>
<sequence>MRFRSIRPLCAAVAGASLYALAMPACAEQAPSFTELLRQSDTAPRVREAEAGVQSAQGQFRQAAARPNPTLSLEVENFGGQGPFRGGDNAETTASVEQTLELGGKRLARREAGQAGVDAATAKSVQSQADFAFDLAQAYAGAEAADVRLQLARDARGLVEEDARIANALVKAGKEPDLRSIQANAAVDAAQADIDEALAERDSAFAKLSALVDAPAPFTSIAGNLLAHAETTEAIPVINPVQSPVYLAARAERDRMAKLIRVEQTRASPELTVSVGVRRLAGDDANALVGGVSVPFPIFDRNRGNISAAQADLAAAEQRMNIARLDAQAEAQSESARLRAAFSRVKAATSNEQSAAEAYRLTRIGYESGKLPLSELVTARRTLVEAREQTLTAKLERLNAEAALARLQGIAPFGDAS</sequence>
<evidence type="ECO:0000256" key="3">
    <source>
        <dbReference type="SAM" id="SignalP"/>
    </source>
</evidence>
<dbReference type="Gene3D" id="1.20.1600.10">
    <property type="entry name" value="Outer membrane efflux proteins (OEP)"/>
    <property type="match status" value="1"/>
</dbReference>
<gene>
    <name evidence="4" type="ORF">SAMN02927928_0654</name>
</gene>
<dbReference type="PANTHER" id="PTHR30203">
    <property type="entry name" value="OUTER MEMBRANE CATION EFFLUX PROTEIN"/>
    <property type="match status" value="1"/>
</dbReference>
<dbReference type="OrthoDB" id="9791261at2"/>
<dbReference type="Pfam" id="PF02321">
    <property type="entry name" value="OEP"/>
    <property type="match status" value="2"/>
</dbReference>
<dbReference type="InterPro" id="IPR010131">
    <property type="entry name" value="MdtP/NodT-like"/>
</dbReference>
<keyword evidence="3" id="KW-0732">Signal</keyword>
<dbReference type="PANTHER" id="PTHR30203:SF24">
    <property type="entry name" value="BLR4935 PROTEIN"/>
    <property type="match status" value="1"/>
</dbReference>
<reference evidence="5" key="1">
    <citation type="submission" date="2016-10" db="EMBL/GenBank/DDBJ databases">
        <authorList>
            <person name="Varghese N."/>
            <person name="Submissions S."/>
        </authorList>
    </citation>
    <scope>NUCLEOTIDE SEQUENCE [LARGE SCALE GENOMIC DNA]</scope>
    <source>
        <strain evidence="5">CGMCC 1.3431</strain>
    </source>
</reference>
<dbReference type="GO" id="GO:0015562">
    <property type="term" value="F:efflux transmembrane transporter activity"/>
    <property type="evidence" value="ECO:0007669"/>
    <property type="project" value="InterPro"/>
</dbReference>
<dbReference type="Proteomes" id="UP000199150">
    <property type="component" value="Unassembled WGS sequence"/>
</dbReference>
<proteinExistence type="inferred from homology"/>
<protein>
    <submittedName>
        <fullName evidence="4">Outer membrane protein, cobalt-zinc-cadmium efflux system</fullName>
    </submittedName>
</protein>
<evidence type="ECO:0000313" key="5">
    <source>
        <dbReference type="Proteomes" id="UP000199150"/>
    </source>
</evidence>
<comment type="similarity">
    <text evidence="1">Belongs to the outer membrane factor (OMF) (TC 1.B.17) family.</text>
</comment>
<dbReference type="EMBL" id="FMTS01000001">
    <property type="protein sequence ID" value="SCW35591.1"/>
    <property type="molecule type" value="Genomic_DNA"/>
</dbReference>
<evidence type="ECO:0000256" key="2">
    <source>
        <dbReference type="SAM" id="Coils"/>
    </source>
</evidence>
<accession>A0A1G4PTU1</accession>
<evidence type="ECO:0000256" key="1">
    <source>
        <dbReference type="ARBA" id="ARBA00007613"/>
    </source>
</evidence>
<keyword evidence="2" id="KW-0175">Coiled coil</keyword>
<name>A0A1G4PTU1_9CAUL</name>
<feature type="coiled-coil region" evidence="2">
    <location>
        <begin position="381"/>
        <end position="408"/>
    </location>
</feature>
<keyword evidence="5" id="KW-1185">Reference proteome</keyword>
<feature type="chain" id="PRO_5011637078" evidence="3">
    <location>
        <begin position="23"/>
        <end position="417"/>
    </location>
</feature>
<dbReference type="STRING" id="260084.SAMN02927928_0654"/>
<evidence type="ECO:0000313" key="4">
    <source>
        <dbReference type="EMBL" id="SCW35591.1"/>
    </source>
</evidence>